<reference evidence="2" key="1">
    <citation type="submission" date="2017-02" db="UniProtKB">
        <authorList>
            <consortium name="WormBaseParasite"/>
        </authorList>
    </citation>
    <scope>IDENTIFICATION</scope>
</reference>
<evidence type="ECO:0000313" key="2">
    <source>
        <dbReference type="WBParaSite" id="ALUE_0001174401-mRNA-1"/>
    </source>
</evidence>
<dbReference type="AlphaFoldDB" id="A0A0M3I4L0"/>
<keyword evidence="1" id="KW-1185">Reference proteome</keyword>
<sequence>MPANDLLKPVIPQWNDLTEGDTKKISGKENAQTVRRSMLTENVAPCRIKRSLLCLPEKYWNFNGALTTTSMQLDHFCIVLRRNSSHQFGIDLAAHNCYLHFDI</sequence>
<proteinExistence type="predicted"/>
<accession>A0A0M3I4L0</accession>
<organism evidence="1 2">
    <name type="scientific">Ascaris lumbricoides</name>
    <name type="common">Giant roundworm</name>
    <dbReference type="NCBI Taxonomy" id="6252"/>
    <lineage>
        <taxon>Eukaryota</taxon>
        <taxon>Metazoa</taxon>
        <taxon>Ecdysozoa</taxon>
        <taxon>Nematoda</taxon>
        <taxon>Chromadorea</taxon>
        <taxon>Rhabditida</taxon>
        <taxon>Spirurina</taxon>
        <taxon>Ascaridomorpha</taxon>
        <taxon>Ascaridoidea</taxon>
        <taxon>Ascarididae</taxon>
        <taxon>Ascaris</taxon>
    </lineage>
</organism>
<evidence type="ECO:0000313" key="1">
    <source>
        <dbReference type="Proteomes" id="UP000036681"/>
    </source>
</evidence>
<protein>
    <submittedName>
        <fullName evidence="2">Uncharacterized protein</fullName>
    </submittedName>
</protein>
<name>A0A0M3I4L0_ASCLU</name>
<dbReference type="Proteomes" id="UP000036681">
    <property type="component" value="Unplaced"/>
</dbReference>
<dbReference type="WBParaSite" id="ALUE_0001174401-mRNA-1">
    <property type="protein sequence ID" value="ALUE_0001174401-mRNA-1"/>
    <property type="gene ID" value="ALUE_0001174401"/>
</dbReference>